<evidence type="ECO:0000256" key="3">
    <source>
        <dbReference type="ARBA" id="ARBA00022679"/>
    </source>
</evidence>
<comment type="caution">
    <text evidence="6">The sequence shown here is derived from an EMBL/GenBank/DDBJ whole genome shotgun (WGS) entry which is preliminary data.</text>
</comment>
<gene>
    <name evidence="6" type="ORF">F3Y22_tig00111540pilonHSYRG00179</name>
</gene>
<comment type="subcellular location">
    <subcellularLocation>
        <location evidence="1">Membrane</location>
        <topology evidence="1">Single-pass type II membrane protein</topology>
    </subcellularLocation>
</comment>
<accession>A0A6A2XP74</accession>
<dbReference type="GO" id="GO:0015020">
    <property type="term" value="F:glucuronosyltransferase activity"/>
    <property type="evidence" value="ECO:0007669"/>
    <property type="project" value="InterPro"/>
</dbReference>
<dbReference type="InterPro" id="IPR044610">
    <property type="entry name" value="GLCAT14A/B/C"/>
</dbReference>
<evidence type="ECO:0000313" key="6">
    <source>
        <dbReference type="EMBL" id="KAE8677302.1"/>
    </source>
</evidence>
<proteinExistence type="predicted"/>
<evidence type="ECO:0000256" key="2">
    <source>
        <dbReference type="ARBA" id="ARBA00022676"/>
    </source>
</evidence>
<evidence type="ECO:0000256" key="1">
    <source>
        <dbReference type="ARBA" id="ARBA00004606"/>
    </source>
</evidence>
<dbReference type="AlphaFoldDB" id="A0A6A2XP74"/>
<dbReference type="Pfam" id="PF02485">
    <property type="entry name" value="Branch"/>
    <property type="match status" value="2"/>
</dbReference>
<keyword evidence="4" id="KW-0472">Membrane</keyword>
<protein>
    <submittedName>
        <fullName evidence="6">Core-2/I-branching beta-1,6-N-acetylglucosaminyltransferase family protein isoform 2</fullName>
    </submittedName>
</protein>
<reference evidence="6" key="1">
    <citation type="submission" date="2019-09" db="EMBL/GenBank/DDBJ databases">
        <title>Draft genome information of white flower Hibiscus syriacus.</title>
        <authorList>
            <person name="Kim Y.-M."/>
        </authorList>
    </citation>
    <scope>NUCLEOTIDE SEQUENCE [LARGE SCALE GENOMIC DNA]</scope>
    <source>
        <strain evidence="6">YM2019G1</strain>
    </source>
</reference>
<dbReference type="InterPro" id="IPR003406">
    <property type="entry name" value="Glyco_trans_14"/>
</dbReference>
<keyword evidence="7" id="KW-1185">Reference proteome</keyword>
<keyword evidence="3" id="KW-0808">Transferase</keyword>
<dbReference type="PANTHER" id="PTHR45719">
    <property type="entry name" value="GLYCOSYLTRANSFERASE"/>
    <property type="match status" value="1"/>
</dbReference>
<name>A0A6A2XP74_HIBSY</name>
<dbReference type="PANTHER" id="PTHR45719:SF7">
    <property type="entry name" value="OS01G0201100 PROTEIN"/>
    <property type="match status" value="1"/>
</dbReference>
<dbReference type="Proteomes" id="UP000436088">
    <property type="component" value="Unassembled WGS sequence"/>
</dbReference>
<evidence type="ECO:0000256" key="5">
    <source>
        <dbReference type="ARBA" id="ARBA00023180"/>
    </source>
</evidence>
<evidence type="ECO:0000313" key="7">
    <source>
        <dbReference type="Proteomes" id="UP000436088"/>
    </source>
</evidence>
<dbReference type="EMBL" id="VEPZ02001363">
    <property type="protein sequence ID" value="KAE8677302.1"/>
    <property type="molecule type" value="Genomic_DNA"/>
</dbReference>
<evidence type="ECO:0000256" key="4">
    <source>
        <dbReference type="ARBA" id="ARBA00023136"/>
    </source>
</evidence>
<keyword evidence="5" id="KW-0325">Glycoprotein</keyword>
<organism evidence="6 7">
    <name type="scientific">Hibiscus syriacus</name>
    <name type="common">Rose of Sharon</name>
    <dbReference type="NCBI Taxonomy" id="106335"/>
    <lineage>
        <taxon>Eukaryota</taxon>
        <taxon>Viridiplantae</taxon>
        <taxon>Streptophyta</taxon>
        <taxon>Embryophyta</taxon>
        <taxon>Tracheophyta</taxon>
        <taxon>Spermatophyta</taxon>
        <taxon>Magnoliopsida</taxon>
        <taxon>eudicotyledons</taxon>
        <taxon>Gunneridae</taxon>
        <taxon>Pentapetalae</taxon>
        <taxon>rosids</taxon>
        <taxon>malvids</taxon>
        <taxon>Malvales</taxon>
        <taxon>Malvaceae</taxon>
        <taxon>Malvoideae</taxon>
        <taxon>Hibiscus</taxon>
    </lineage>
</organism>
<dbReference type="GO" id="GO:0016020">
    <property type="term" value="C:membrane"/>
    <property type="evidence" value="ECO:0007669"/>
    <property type="project" value="UniProtKB-SubCell"/>
</dbReference>
<keyword evidence="2" id="KW-0328">Glycosyltransferase</keyword>
<sequence>MVSMLNMEKKWVLPLVISSLICTILVVTCFDMGLVPSVRKINSFFSIFPVYILMNQRKPGYAESKINIGPSTPSPAPVLPCFVYLVSGSKGDLEKLWRTLHILYHPRNQYVVYLDVEAPTEERSTLAARINNHTMFSKVGNVYMITKANMVTYRGLTMVANTLHAGAIHLNRSKDWDWFINLSASDYPLKRKLPTAFKLFTGSAWTVMSHSFVKFCVWGWDNLPRTLLMYHTTSSPRLKHPHILTLNDWDMMIRSNAAFARKFKQDDAVLDKIDKDLLGREKGSFTPGGWCSGEPKCSEVGDMNKIKPGPGAQRLHQLIETSSSKAILDRDQCK</sequence>